<keyword evidence="9" id="KW-0969">Cilium</keyword>
<sequence>MSLSSALSTAKSSLAATSKQTSVVSRNIAGVNDPDYSRRTASLVSGPYGSLYVNVTRSADEALFNRYIQSNSTAASSSALASGLDRLSSIYSADNYSGSPSALMGDLRDALQTYAASPSNSSLGDSVVSTAQALANALNDGTKQVQTLREDADSEIALSVASINDLLSKFEQVNKDVVSGTRAGRDVSDALDQRDSLLKQISGELGITTMTRGDNDMVIFADNGVTLFETTARTVTFAPSGSLTAGTAGNAVLVDGVPLSHDTFDQPYGTGRLSGLLQLRDQIAPQYQMQLDEIARGLVTMFSESDQSGSGGADQTGLFGWSGSPAVPGAGLTSGIAGSIKVSSAFVTAQGGSPTYLRDGGANGADYVYNAENAAGFTDRLLALNEAFSTPFSFDAAAGLKANASLTDYGSSSVSWLEGKRQTANNEYNYNQTVATQADQAMSNANGVNIDTEMALLLDLEHSYQASSRVLTTVSAMLDDLLAAV</sequence>
<dbReference type="EMBL" id="OOFM01000004">
    <property type="protein sequence ID" value="SPL64068.1"/>
    <property type="molecule type" value="Genomic_DNA"/>
</dbReference>
<evidence type="ECO:0000256" key="4">
    <source>
        <dbReference type="ARBA" id="ARBA00016244"/>
    </source>
</evidence>
<dbReference type="NCBIfam" id="TIGR02492">
    <property type="entry name" value="flgK_ends"/>
    <property type="match status" value="1"/>
</dbReference>
<evidence type="ECO:0000259" key="8">
    <source>
        <dbReference type="Pfam" id="PF22638"/>
    </source>
</evidence>
<dbReference type="GO" id="GO:0009424">
    <property type="term" value="C:bacterial-type flagellum hook"/>
    <property type="evidence" value="ECO:0007669"/>
    <property type="project" value="InterPro"/>
</dbReference>
<keyword evidence="5" id="KW-0964">Secreted</keyword>
<keyword evidence="9" id="KW-0282">Flagellum</keyword>
<dbReference type="InterPro" id="IPR010930">
    <property type="entry name" value="Flg_bb/hook_C_dom"/>
</dbReference>
<dbReference type="Pfam" id="PF22638">
    <property type="entry name" value="FlgK_D1"/>
    <property type="match status" value="1"/>
</dbReference>
<evidence type="ECO:0000256" key="6">
    <source>
        <dbReference type="ARBA" id="ARBA00023143"/>
    </source>
</evidence>
<dbReference type="Pfam" id="PF06429">
    <property type="entry name" value="Flg_bbr_C"/>
    <property type="match status" value="1"/>
</dbReference>
<accession>A0A2P9HIZ5</accession>
<proteinExistence type="inferred from homology"/>
<keyword evidence="6" id="KW-0975">Bacterial flagellum</keyword>
<evidence type="ECO:0000256" key="2">
    <source>
        <dbReference type="ARBA" id="ARBA00004613"/>
    </source>
</evidence>
<dbReference type="InterPro" id="IPR002371">
    <property type="entry name" value="FlgK"/>
</dbReference>
<dbReference type="SUPFAM" id="SSF64518">
    <property type="entry name" value="Phase 1 flagellin"/>
    <property type="match status" value="1"/>
</dbReference>
<gene>
    <name evidence="9" type="ORF">OHAE_4000</name>
</gene>
<feature type="domain" description="Flagellar hook-associated protein FlgK helical" evidence="8">
    <location>
        <begin position="99"/>
        <end position="317"/>
    </location>
</feature>
<name>A0A2P9HIZ5_9HYPH</name>
<evidence type="ECO:0000256" key="5">
    <source>
        <dbReference type="ARBA" id="ARBA00022525"/>
    </source>
</evidence>
<feature type="domain" description="Flagellar basal-body/hook protein C-terminal" evidence="7">
    <location>
        <begin position="440"/>
        <end position="482"/>
    </location>
</feature>
<dbReference type="Proteomes" id="UP000246073">
    <property type="component" value="Unassembled WGS sequence"/>
</dbReference>
<reference evidence="10" key="1">
    <citation type="submission" date="2017-12" db="EMBL/GenBank/DDBJ databases">
        <authorList>
            <person name="Diaz M."/>
        </authorList>
    </citation>
    <scope>NUCLEOTIDE SEQUENCE [LARGE SCALE GENOMIC DNA]</scope>
    <source>
        <strain evidence="10">FI11154</strain>
    </source>
</reference>
<dbReference type="GO" id="GO:0005576">
    <property type="term" value="C:extracellular region"/>
    <property type="evidence" value="ECO:0007669"/>
    <property type="project" value="UniProtKB-SubCell"/>
</dbReference>
<dbReference type="InterPro" id="IPR053927">
    <property type="entry name" value="FlgK_helical"/>
</dbReference>
<dbReference type="PANTHER" id="PTHR30033:SF1">
    <property type="entry name" value="FLAGELLAR HOOK-ASSOCIATED PROTEIN 1"/>
    <property type="match status" value="1"/>
</dbReference>
<evidence type="ECO:0000259" key="7">
    <source>
        <dbReference type="Pfam" id="PF06429"/>
    </source>
</evidence>
<dbReference type="GO" id="GO:0005198">
    <property type="term" value="F:structural molecule activity"/>
    <property type="evidence" value="ECO:0007669"/>
    <property type="project" value="InterPro"/>
</dbReference>
<comment type="similarity">
    <text evidence="3">Belongs to the flagella basal body rod proteins family.</text>
</comment>
<evidence type="ECO:0000256" key="3">
    <source>
        <dbReference type="ARBA" id="ARBA00009677"/>
    </source>
</evidence>
<comment type="subcellular location">
    <subcellularLocation>
        <location evidence="1">Bacterial flagellum</location>
    </subcellularLocation>
    <subcellularLocation>
        <location evidence="2">Secreted</location>
    </subcellularLocation>
</comment>
<protein>
    <recommendedName>
        <fullName evidence="4">Flagellar hook-associated protein 1</fullName>
    </recommendedName>
</protein>
<evidence type="ECO:0000313" key="9">
    <source>
        <dbReference type="EMBL" id="SPL64068.1"/>
    </source>
</evidence>
<evidence type="ECO:0000256" key="1">
    <source>
        <dbReference type="ARBA" id="ARBA00004365"/>
    </source>
</evidence>
<organism evidence="9 10">
    <name type="scientific">Ochrobactrum soli</name>
    <dbReference type="NCBI Taxonomy" id="2448455"/>
    <lineage>
        <taxon>Bacteria</taxon>
        <taxon>Pseudomonadati</taxon>
        <taxon>Pseudomonadota</taxon>
        <taxon>Alphaproteobacteria</taxon>
        <taxon>Hyphomicrobiales</taxon>
        <taxon>Brucellaceae</taxon>
        <taxon>Brucella/Ochrobactrum group</taxon>
        <taxon>Ochrobactrum</taxon>
    </lineage>
</organism>
<dbReference type="AlphaFoldDB" id="A0A2P9HIZ5"/>
<dbReference type="RefSeq" id="WP_109367880.1">
    <property type="nucleotide sequence ID" value="NZ_OOFM01000004.1"/>
</dbReference>
<dbReference type="PANTHER" id="PTHR30033">
    <property type="entry name" value="FLAGELLAR HOOK-ASSOCIATED PROTEIN 1"/>
    <property type="match status" value="1"/>
</dbReference>
<evidence type="ECO:0000313" key="10">
    <source>
        <dbReference type="Proteomes" id="UP000246073"/>
    </source>
</evidence>
<keyword evidence="9" id="KW-0966">Cell projection</keyword>
<dbReference type="GO" id="GO:0044780">
    <property type="term" value="P:bacterial-type flagellum assembly"/>
    <property type="evidence" value="ECO:0007669"/>
    <property type="project" value="InterPro"/>
</dbReference>